<feature type="transmembrane region" description="Helical" evidence="6">
    <location>
        <begin position="50"/>
        <end position="73"/>
    </location>
</feature>
<evidence type="ECO:0000256" key="2">
    <source>
        <dbReference type="ARBA" id="ARBA00022475"/>
    </source>
</evidence>
<comment type="caution">
    <text evidence="7">The sequence shown here is derived from an EMBL/GenBank/DDBJ whole genome shotgun (WGS) entry which is preliminary data.</text>
</comment>
<sequence length="314" mass="34621">MTISHYLGLLGGLALFLFGMELLSEGLTEGLGERLEIFLLKLTNHKWKAIGVGTLLTCLIQSSSAMSVILIGFLNAHIMSLKRAIWVMMGANIGTTITGQMIALDIGMFAPLLAFVGVCLYLISHGIKHLCGQVMMALGLLFMGLEMMAQSMLPLQHSSTFVNALMHIQNPIWGVCIGMLFTALIQSSSASIGILQILASKQLISFHQAVYLILGFDLGTCITGFLASLKGSRNGKRLALFHFLFNVVGAISFLIISQMIPLVDWIAGWTPLSPLHQIANMHTFYNMMTTFIVLLCEPYLIQTIQWIYPYHHKK</sequence>
<feature type="transmembrane region" description="Helical" evidence="6">
    <location>
        <begin position="109"/>
        <end position="127"/>
    </location>
</feature>
<evidence type="ECO:0000256" key="1">
    <source>
        <dbReference type="ARBA" id="ARBA00004651"/>
    </source>
</evidence>
<feature type="transmembrane region" description="Helical" evidence="6">
    <location>
        <begin position="210"/>
        <end position="229"/>
    </location>
</feature>
<evidence type="ECO:0000313" key="8">
    <source>
        <dbReference type="Proteomes" id="UP001529275"/>
    </source>
</evidence>
<keyword evidence="5 6" id="KW-0472">Membrane</keyword>
<accession>A0ABT7UFQ4</accession>
<evidence type="ECO:0000256" key="4">
    <source>
        <dbReference type="ARBA" id="ARBA00022989"/>
    </source>
</evidence>
<reference evidence="8" key="1">
    <citation type="submission" date="2023-06" db="EMBL/GenBank/DDBJ databases">
        <title>Identification and characterization of horizontal gene transfer across gut microbiota members of farm animals based on homology search.</title>
        <authorList>
            <person name="Zeman M."/>
            <person name="Kubasova T."/>
            <person name="Jahodarova E."/>
            <person name="Nykrynova M."/>
            <person name="Rychlik I."/>
        </authorList>
    </citation>
    <scope>NUCLEOTIDE SEQUENCE [LARGE SCALE GENOMIC DNA]</scope>
    <source>
        <strain evidence="8">ET341</strain>
    </source>
</reference>
<dbReference type="NCBIfam" id="NF037997">
    <property type="entry name" value="Na_Pi_symport"/>
    <property type="match status" value="1"/>
</dbReference>
<dbReference type="PANTHER" id="PTHR10010">
    <property type="entry name" value="SOLUTE CARRIER FAMILY 34 SODIUM PHOSPHATE , MEMBER 2-RELATED"/>
    <property type="match status" value="1"/>
</dbReference>
<dbReference type="NCBIfam" id="TIGR00704">
    <property type="entry name" value="NaPi_cotrn_rel"/>
    <property type="match status" value="1"/>
</dbReference>
<dbReference type="RefSeq" id="WP_087935778.1">
    <property type="nucleotide sequence ID" value="NZ_JAUDCK010000003.1"/>
</dbReference>
<proteinExistence type="predicted"/>
<evidence type="ECO:0000256" key="5">
    <source>
        <dbReference type="ARBA" id="ARBA00023136"/>
    </source>
</evidence>
<organism evidence="7 8">
    <name type="scientific">Massilimicrobiota timonensis</name>
    <dbReference type="NCBI Taxonomy" id="1776392"/>
    <lineage>
        <taxon>Bacteria</taxon>
        <taxon>Bacillati</taxon>
        <taxon>Bacillota</taxon>
        <taxon>Erysipelotrichia</taxon>
        <taxon>Erysipelotrichales</taxon>
        <taxon>Erysipelotrichaceae</taxon>
        <taxon>Massilimicrobiota</taxon>
    </lineage>
</organism>
<evidence type="ECO:0000256" key="3">
    <source>
        <dbReference type="ARBA" id="ARBA00022692"/>
    </source>
</evidence>
<dbReference type="Proteomes" id="UP001529275">
    <property type="component" value="Unassembled WGS sequence"/>
</dbReference>
<dbReference type="PANTHER" id="PTHR10010:SF46">
    <property type="entry name" value="SODIUM-DEPENDENT PHOSPHATE TRANSPORT PROTEIN 2B"/>
    <property type="match status" value="1"/>
</dbReference>
<feature type="transmembrane region" description="Helical" evidence="6">
    <location>
        <begin position="241"/>
        <end position="263"/>
    </location>
</feature>
<dbReference type="InterPro" id="IPR004633">
    <property type="entry name" value="NaPi_cotrn-rel/YqeW-like"/>
</dbReference>
<dbReference type="InterPro" id="IPR003841">
    <property type="entry name" value="Na/Pi_transpt"/>
</dbReference>
<evidence type="ECO:0000313" key="7">
    <source>
        <dbReference type="EMBL" id="MDM8194966.1"/>
    </source>
</evidence>
<gene>
    <name evidence="7" type="ORF">QUV98_01410</name>
</gene>
<dbReference type="EMBL" id="JAUDCK010000003">
    <property type="protein sequence ID" value="MDM8194966.1"/>
    <property type="molecule type" value="Genomic_DNA"/>
</dbReference>
<evidence type="ECO:0000256" key="6">
    <source>
        <dbReference type="SAM" id="Phobius"/>
    </source>
</evidence>
<comment type="subcellular location">
    <subcellularLocation>
        <location evidence="1">Cell membrane</location>
        <topology evidence="1">Multi-pass membrane protein</topology>
    </subcellularLocation>
</comment>
<keyword evidence="2" id="KW-1003">Cell membrane</keyword>
<dbReference type="Pfam" id="PF02690">
    <property type="entry name" value="Na_Pi_cotrans"/>
    <property type="match status" value="2"/>
</dbReference>
<keyword evidence="4 6" id="KW-1133">Transmembrane helix</keyword>
<feature type="transmembrane region" description="Helical" evidence="6">
    <location>
        <begin position="85"/>
        <end position="103"/>
    </location>
</feature>
<feature type="transmembrane region" description="Helical" evidence="6">
    <location>
        <begin position="284"/>
        <end position="308"/>
    </location>
</feature>
<feature type="transmembrane region" description="Helical" evidence="6">
    <location>
        <begin position="172"/>
        <end position="198"/>
    </location>
</feature>
<keyword evidence="3 6" id="KW-0812">Transmembrane</keyword>
<protein>
    <submittedName>
        <fullName evidence="7">Na/Pi symporter</fullName>
    </submittedName>
</protein>
<name>A0ABT7UFQ4_9FIRM</name>
<keyword evidence="8" id="KW-1185">Reference proteome</keyword>